<feature type="non-terminal residue" evidence="2">
    <location>
        <position position="1"/>
    </location>
</feature>
<name>A0A5D0MFM1_FLESI</name>
<dbReference type="GO" id="GO:0006313">
    <property type="term" value="P:DNA transposition"/>
    <property type="evidence" value="ECO:0007669"/>
    <property type="project" value="InterPro"/>
</dbReference>
<dbReference type="InterPro" id="IPR002514">
    <property type="entry name" value="Transposase_8"/>
</dbReference>
<accession>A0A5D0MFM1</accession>
<gene>
    <name evidence="2" type="ORF">FXF49_11170</name>
</gene>
<evidence type="ECO:0000313" key="2">
    <source>
        <dbReference type="EMBL" id="TYB32504.1"/>
    </source>
</evidence>
<dbReference type="Pfam" id="PF01527">
    <property type="entry name" value="HTH_Tnp_1"/>
    <property type="match status" value="1"/>
</dbReference>
<proteinExistence type="predicted"/>
<dbReference type="InterPro" id="IPR009057">
    <property type="entry name" value="Homeodomain-like_sf"/>
</dbReference>
<organism evidence="2 3">
    <name type="scientific">Flexistipes sinusarabici</name>
    <dbReference type="NCBI Taxonomy" id="2352"/>
    <lineage>
        <taxon>Bacteria</taxon>
        <taxon>Pseudomonadati</taxon>
        <taxon>Deferribacterota</taxon>
        <taxon>Deferribacteres</taxon>
        <taxon>Deferribacterales</taxon>
        <taxon>Flexistipitaceae</taxon>
        <taxon>Flexistipes</taxon>
    </lineage>
</organism>
<dbReference type="EMBL" id="VSIV01000336">
    <property type="protein sequence ID" value="TYB32504.1"/>
    <property type="molecule type" value="Genomic_DNA"/>
</dbReference>
<dbReference type="GO" id="GO:0004803">
    <property type="term" value="F:transposase activity"/>
    <property type="evidence" value="ECO:0007669"/>
    <property type="project" value="InterPro"/>
</dbReference>
<protein>
    <submittedName>
        <fullName evidence="2">Transposase</fullName>
    </submittedName>
</protein>
<dbReference type="Gene3D" id="1.10.10.60">
    <property type="entry name" value="Homeodomain-like"/>
    <property type="match status" value="1"/>
</dbReference>
<dbReference type="Proteomes" id="UP000323337">
    <property type="component" value="Unassembled WGS sequence"/>
</dbReference>
<dbReference type="GO" id="GO:0003677">
    <property type="term" value="F:DNA binding"/>
    <property type="evidence" value="ECO:0007669"/>
    <property type="project" value="InterPro"/>
</dbReference>
<feature type="coiled-coil region" evidence="1">
    <location>
        <begin position="83"/>
        <end position="110"/>
    </location>
</feature>
<reference evidence="2 3" key="1">
    <citation type="submission" date="2019-08" db="EMBL/GenBank/DDBJ databases">
        <title>Genomic characterization of a novel candidate phylum (ARYD3) from a high temperature, high salinity tertiary oil reservoir in north central Oklahoma, USA.</title>
        <authorList>
            <person name="Youssef N.H."/>
            <person name="Yadav A."/>
            <person name="Elshahed M.S."/>
        </authorList>
    </citation>
    <scope>NUCLEOTIDE SEQUENCE [LARGE SCALE GENOMIC DNA]</scope>
    <source>
        <strain evidence="2">ARYD1</strain>
    </source>
</reference>
<keyword evidence="1" id="KW-0175">Coiled coil</keyword>
<dbReference type="SUPFAM" id="SSF46689">
    <property type="entry name" value="Homeodomain-like"/>
    <property type="match status" value="1"/>
</dbReference>
<dbReference type="AlphaFoldDB" id="A0A5D0MFM1"/>
<comment type="caution">
    <text evidence="2">The sequence shown here is derived from an EMBL/GenBank/DDBJ whole genome shotgun (WGS) entry which is preliminary data.</text>
</comment>
<evidence type="ECO:0000313" key="3">
    <source>
        <dbReference type="Proteomes" id="UP000323337"/>
    </source>
</evidence>
<evidence type="ECO:0000256" key="1">
    <source>
        <dbReference type="SAM" id="Coils"/>
    </source>
</evidence>
<sequence>WTCYSLVDSKLSQCYKKKQRCKMKKRRVYSESFKREAVELSEDSDKTSKEVAFDLGVSYPMLCKWRSKYLKEGQDAFPGHGNLNEKDKDYKLLERELSKAKEERDILKKALGIFSHSPGRNTNS</sequence>